<dbReference type="GO" id="GO:0005829">
    <property type="term" value="C:cytosol"/>
    <property type="evidence" value="ECO:0007669"/>
    <property type="project" value="TreeGrafter"/>
</dbReference>
<dbReference type="Pfam" id="PF00107">
    <property type="entry name" value="ADH_zinc_N"/>
    <property type="match status" value="1"/>
</dbReference>
<dbReference type="PANTHER" id="PTHR48106:SF13">
    <property type="entry name" value="QUINONE OXIDOREDUCTASE-RELATED"/>
    <property type="match status" value="1"/>
</dbReference>
<dbReference type="Gene3D" id="3.40.50.720">
    <property type="entry name" value="NAD(P)-binding Rossmann-like Domain"/>
    <property type="match status" value="1"/>
</dbReference>
<feature type="domain" description="Enoyl reductase (ER)" evidence="3">
    <location>
        <begin position="11"/>
        <end position="302"/>
    </location>
</feature>
<dbReference type="InterPro" id="IPR013149">
    <property type="entry name" value="ADH-like_C"/>
</dbReference>
<dbReference type="SUPFAM" id="SSF51735">
    <property type="entry name" value="NAD(P)-binding Rossmann-fold domains"/>
    <property type="match status" value="1"/>
</dbReference>
<keyword evidence="2" id="KW-0560">Oxidoreductase</keyword>
<dbReference type="InterPro" id="IPR036291">
    <property type="entry name" value="NAD(P)-bd_dom_sf"/>
</dbReference>
<dbReference type="InterPro" id="IPR020843">
    <property type="entry name" value="ER"/>
</dbReference>
<dbReference type="Pfam" id="PF08240">
    <property type="entry name" value="ADH_N"/>
    <property type="match status" value="1"/>
</dbReference>
<gene>
    <name evidence="4" type="ORF">DBZ45_16065</name>
</gene>
<dbReference type="Proteomes" id="UP000249166">
    <property type="component" value="Unassembled WGS sequence"/>
</dbReference>
<evidence type="ECO:0000259" key="3">
    <source>
        <dbReference type="SMART" id="SM00829"/>
    </source>
</evidence>
<keyword evidence="1" id="KW-0521">NADP</keyword>
<dbReference type="OrthoDB" id="3175656at2"/>
<accession>A0A328HCG3</accession>
<protein>
    <submittedName>
        <fullName evidence="4">NADP-dependent oxidoreductase</fullName>
    </submittedName>
</protein>
<dbReference type="InterPro" id="IPR011032">
    <property type="entry name" value="GroES-like_sf"/>
</dbReference>
<name>A0A328HCG3_ARTGO</name>
<dbReference type="Gene3D" id="3.90.180.10">
    <property type="entry name" value="Medium-chain alcohol dehydrogenases, catalytic domain"/>
    <property type="match status" value="1"/>
</dbReference>
<dbReference type="SUPFAM" id="SSF50129">
    <property type="entry name" value="GroES-like"/>
    <property type="match status" value="1"/>
</dbReference>
<dbReference type="GO" id="GO:0003960">
    <property type="term" value="F:quinone reductase (NADPH) activity"/>
    <property type="evidence" value="ECO:0007669"/>
    <property type="project" value="TreeGrafter"/>
</dbReference>
<dbReference type="InterPro" id="IPR013154">
    <property type="entry name" value="ADH-like_N"/>
</dbReference>
<dbReference type="GO" id="GO:0035925">
    <property type="term" value="F:mRNA 3'-UTR AU-rich region binding"/>
    <property type="evidence" value="ECO:0007669"/>
    <property type="project" value="TreeGrafter"/>
</dbReference>
<dbReference type="RefSeq" id="WP_111904879.1">
    <property type="nucleotide sequence ID" value="NZ_QLNP01000096.1"/>
</dbReference>
<evidence type="ECO:0000313" key="4">
    <source>
        <dbReference type="EMBL" id="RAM36258.1"/>
    </source>
</evidence>
<evidence type="ECO:0000313" key="5">
    <source>
        <dbReference type="Proteomes" id="UP000249166"/>
    </source>
</evidence>
<dbReference type="PANTHER" id="PTHR48106">
    <property type="entry name" value="QUINONE OXIDOREDUCTASE PIG3-RELATED"/>
    <property type="match status" value="1"/>
</dbReference>
<evidence type="ECO:0000256" key="1">
    <source>
        <dbReference type="ARBA" id="ARBA00022857"/>
    </source>
</evidence>
<reference evidence="4 5" key="1">
    <citation type="submission" date="2018-04" db="EMBL/GenBank/DDBJ databases">
        <title>Bacteria isolated from cave deposits of Manipur.</title>
        <authorList>
            <person name="Sahoo D."/>
            <person name="Sarangthem I."/>
            <person name="Nandeibam J."/>
        </authorList>
    </citation>
    <scope>NUCLEOTIDE SEQUENCE [LARGE SCALE GENOMIC DNA]</scope>
    <source>
        <strain evidence="5">mrc11</strain>
    </source>
</reference>
<dbReference type="AlphaFoldDB" id="A0A328HCG3"/>
<dbReference type="CDD" id="cd05289">
    <property type="entry name" value="MDR_like_2"/>
    <property type="match status" value="1"/>
</dbReference>
<dbReference type="SMART" id="SM00829">
    <property type="entry name" value="PKS_ER"/>
    <property type="match status" value="1"/>
</dbReference>
<evidence type="ECO:0000256" key="2">
    <source>
        <dbReference type="ARBA" id="ARBA00023002"/>
    </source>
</evidence>
<sequence length="304" mass="30897">MSTRVYFDEYGGPEVLKVGTEELPEPGEGDVRVAFRAVSVNPVDWKLVAGHLKKWTPLDFPAVPGCEAAGVVTAVGPAFEGFAVGDEVIWNGLMGGYRTEAVLPADQLTPLPAGVDFEQAACIPVAGGTAYSALKQLAVGAGDTVLIHGAAGGVGSAAVQIAQAFGARVIGTASEANQEYLSELGAEPVTYGRGLADRVRSLADEAGTVTAVLDTVGSEDSLAATAELLQGAGRAVTTVPGEQSSAAGLVAVQQLEGRVAEAGTLAAEGQITFTIAHRMPLIEAAAALEISRGGHGRGKILLLP</sequence>
<proteinExistence type="predicted"/>
<organism evidence="4 5">
    <name type="scientific">Arthrobacter globiformis</name>
    <dbReference type="NCBI Taxonomy" id="1665"/>
    <lineage>
        <taxon>Bacteria</taxon>
        <taxon>Bacillati</taxon>
        <taxon>Actinomycetota</taxon>
        <taxon>Actinomycetes</taxon>
        <taxon>Micrococcales</taxon>
        <taxon>Micrococcaceae</taxon>
        <taxon>Arthrobacter</taxon>
    </lineage>
</organism>
<dbReference type="EMBL" id="QLNP01000096">
    <property type="protein sequence ID" value="RAM36258.1"/>
    <property type="molecule type" value="Genomic_DNA"/>
</dbReference>
<dbReference type="GO" id="GO:0070402">
    <property type="term" value="F:NADPH binding"/>
    <property type="evidence" value="ECO:0007669"/>
    <property type="project" value="TreeGrafter"/>
</dbReference>
<comment type="caution">
    <text evidence="4">The sequence shown here is derived from an EMBL/GenBank/DDBJ whole genome shotgun (WGS) entry which is preliminary data.</text>
</comment>